<gene>
    <name evidence="6" type="ORF">ACFSAG_03480</name>
</gene>
<dbReference type="InterPro" id="IPR017871">
    <property type="entry name" value="ABC_transporter-like_CS"/>
</dbReference>
<dbReference type="InterPro" id="IPR003593">
    <property type="entry name" value="AAA+_ATPase"/>
</dbReference>
<evidence type="ECO:0000313" key="6">
    <source>
        <dbReference type="EMBL" id="MFD1765899.1"/>
    </source>
</evidence>
<dbReference type="InterPro" id="IPR050319">
    <property type="entry name" value="ABC_transp_ATP-bind"/>
</dbReference>
<comment type="caution">
    <text evidence="6">The sequence shown here is derived from an EMBL/GenBank/DDBJ whole genome shotgun (WGS) entry which is preliminary data.</text>
</comment>
<keyword evidence="3" id="KW-0547">Nucleotide-binding</keyword>
<dbReference type="CDD" id="cd03257">
    <property type="entry name" value="ABC_NikE_OppD_transporters"/>
    <property type="match status" value="2"/>
</dbReference>
<name>A0ABW4MA06_9SPHN</name>
<dbReference type="InterPro" id="IPR003439">
    <property type="entry name" value="ABC_transporter-like_ATP-bd"/>
</dbReference>
<dbReference type="Gene3D" id="3.40.50.300">
    <property type="entry name" value="P-loop containing nucleotide triphosphate hydrolases"/>
    <property type="match status" value="2"/>
</dbReference>
<dbReference type="Proteomes" id="UP001597215">
    <property type="component" value="Unassembled WGS sequence"/>
</dbReference>
<dbReference type="RefSeq" id="WP_381511434.1">
    <property type="nucleotide sequence ID" value="NZ_JBHUEL010000003.1"/>
</dbReference>
<dbReference type="PANTHER" id="PTHR43776">
    <property type="entry name" value="TRANSPORT ATP-BINDING PROTEIN"/>
    <property type="match status" value="1"/>
</dbReference>
<keyword evidence="7" id="KW-1185">Reference proteome</keyword>
<dbReference type="EMBL" id="JBHUEL010000003">
    <property type="protein sequence ID" value="MFD1765899.1"/>
    <property type="molecule type" value="Genomic_DNA"/>
</dbReference>
<dbReference type="PANTHER" id="PTHR43776:SF7">
    <property type="entry name" value="D,D-DIPEPTIDE TRANSPORT ATP-BINDING PROTEIN DDPF-RELATED"/>
    <property type="match status" value="1"/>
</dbReference>
<dbReference type="GO" id="GO:0005524">
    <property type="term" value="F:ATP binding"/>
    <property type="evidence" value="ECO:0007669"/>
    <property type="project" value="UniProtKB-KW"/>
</dbReference>
<sequence length="514" mass="54600">MSEGYVVRNLGVRVGDRTIVEDISFSLAPGQIVALAGASGAGKSMSAMTPFGLSAGVASGSAMLDGIELVGMPERDLSRIRAEKVGFVFQQPLTALTPHRTVGQHLQEAAMQAGGVKPDKAAMVAMLESVGLSRPEERLAQYPHLLSGGERQRVLIAAALAHGPRYLVADEPVSALDAALRGEIMALLVRLCRERGMAMLLVSHDLAGIEHHADRLLLLESGKVAEAGPAQQIATAPATDYGGRLMAATPRLSEPLHQLPDTGETLLEAEAIHVHFPKPGWRRGRIDAVVDASLSLAEGETLALVGGSGSGKSTLGRAIAGLGPMAAGSVRWQGTAMPPRNRRSSEHRRLIQPVFQDPLASLDPRWSVADIILEPVKWLVPHEYRAERAADLLEEVGLPRDFAGRKPSSLSGGQAQRVAIARALAANPAMLLLDEATSALDPLVADGVVALFDRLQRARGLSLLFITHDLALARRTAHRIAVMEAGRIVECAPREELFANPQAEATRRLIAASG</sequence>
<dbReference type="PROSITE" id="PS50893">
    <property type="entry name" value="ABC_TRANSPORTER_2"/>
    <property type="match status" value="2"/>
</dbReference>
<dbReference type="InterPro" id="IPR027417">
    <property type="entry name" value="P-loop_NTPase"/>
</dbReference>
<dbReference type="SUPFAM" id="SSF52540">
    <property type="entry name" value="P-loop containing nucleoside triphosphate hydrolases"/>
    <property type="match status" value="2"/>
</dbReference>
<feature type="domain" description="ABC transporter" evidence="5">
    <location>
        <begin position="267"/>
        <end position="510"/>
    </location>
</feature>
<evidence type="ECO:0000256" key="3">
    <source>
        <dbReference type="ARBA" id="ARBA00022741"/>
    </source>
</evidence>
<organism evidence="6 7">
    <name type="scientific">Sphingorhabdus buctiana</name>
    <dbReference type="NCBI Taxonomy" id="1508805"/>
    <lineage>
        <taxon>Bacteria</taxon>
        <taxon>Pseudomonadati</taxon>
        <taxon>Pseudomonadota</taxon>
        <taxon>Alphaproteobacteria</taxon>
        <taxon>Sphingomonadales</taxon>
        <taxon>Sphingomonadaceae</taxon>
        <taxon>Sphingorhabdus</taxon>
    </lineage>
</organism>
<reference evidence="7" key="1">
    <citation type="journal article" date="2019" name="Int. J. Syst. Evol. Microbiol.">
        <title>The Global Catalogue of Microorganisms (GCM) 10K type strain sequencing project: providing services to taxonomists for standard genome sequencing and annotation.</title>
        <authorList>
            <consortium name="The Broad Institute Genomics Platform"/>
            <consortium name="The Broad Institute Genome Sequencing Center for Infectious Disease"/>
            <person name="Wu L."/>
            <person name="Ma J."/>
        </authorList>
    </citation>
    <scope>NUCLEOTIDE SEQUENCE [LARGE SCALE GENOMIC DNA]</scope>
    <source>
        <strain evidence="7">CGMCC 1.12449</strain>
    </source>
</reference>
<protein>
    <submittedName>
        <fullName evidence="6">ATP-binding cassette domain-containing protein</fullName>
    </submittedName>
</protein>
<comment type="similarity">
    <text evidence="1">Belongs to the ABC transporter superfamily.</text>
</comment>
<evidence type="ECO:0000256" key="4">
    <source>
        <dbReference type="ARBA" id="ARBA00022840"/>
    </source>
</evidence>
<dbReference type="PROSITE" id="PS00211">
    <property type="entry name" value="ABC_TRANSPORTER_1"/>
    <property type="match status" value="2"/>
</dbReference>
<keyword evidence="2" id="KW-0813">Transport</keyword>
<evidence type="ECO:0000256" key="1">
    <source>
        <dbReference type="ARBA" id="ARBA00005417"/>
    </source>
</evidence>
<feature type="domain" description="ABC transporter" evidence="5">
    <location>
        <begin position="5"/>
        <end position="246"/>
    </location>
</feature>
<evidence type="ECO:0000259" key="5">
    <source>
        <dbReference type="PROSITE" id="PS50893"/>
    </source>
</evidence>
<dbReference type="SMART" id="SM00382">
    <property type="entry name" value="AAA"/>
    <property type="match status" value="2"/>
</dbReference>
<proteinExistence type="inferred from homology"/>
<evidence type="ECO:0000313" key="7">
    <source>
        <dbReference type="Proteomes" id="UP001597215"/>
    </source>
</evidence>
<accession>A0ABW4MA06</accession>
<keyword evidence="4 6" id="KW-0067">ATP-binding</keyword>
<evidence type="ECO:0000256" key="2">
    <source>
        <dbReference type="ARBA" id="ARBA00022448"/>
    </source>
</evidence>
<dbReference type="Pfam" id="PF00005">
    <property type="entry name" value="ABC_tran"/>
    <property type="match status" value="2"/>
</dbReference>